<organism evidence="2 3">
    <name type="scientific">Alteromonas gilva</name>
    <dbReference type="NCBI Taxonomy" id="2987522"/>
    <lineage>
        <taxon>Bacteria</taxon>
        <taxon>Pseudomonadati</taxon>
        <taxon>Pseudomonadota</taxon>
        <taxon>Gammaproteobacteria</taxon>
        <taxon>Alteromonadales</taxon>
        <taxon>Alteromonadaceae</taxon>
        <taxon>Alteromonas/Salinimonas group</taxon>
        <taxon>Alteromonas</taxon>
    </lineage>
</organism>
<comment type="caution">
    <text evidence="2">The sequence shown here is derived from an EMBL/GenBank/DDBJ whole genome shotgun (WGS) entry which is preliminary data.</text>
</comment>
<evidence type="ECO:0000313" key="3">
    <source>
        <dbReference type="Proteomes" id="UP001218788"/>
    </source>
</evidence>
<reference evidence="2 3" key="1">
    <citation type="submission" date="2022-10" db="EMBL/GenBank/DDBJ databases">
        <title>Alteromonas sp. chi3 Genome sequencing.</title>
        <authorList>
            <person name="Park S."/>
        </authorList>
    </citation>
    <scope>NUCLEOTIDE SEQUENCE [LARGE SCALE GENOMIC DNA]</scope>
    <source>
        <strain evidence="3">chi3</strain>
    </source>
</reference>
<dbReference type="InterPro" id="IPR018968">
    <property type="entry name" value="Phasin"/>
</dbReference>
<feature type="domain" description="Phasin" evidence="1">
    <location>
        <begin position="3"/>
        <end position="98"/>
    </location>
</feature>
<proteinExistence type="predicted"/>
<evidence type="ECO:0000259" key="1">
    <source>
        <dbReference type="Pfam" id="PF09361"/>
    </source>
</evidence>
<dbReference type="Pfam" id="PF09361">
    <property type="entry name" value="Phasin_2"/>
    <property type="match status" value="1"/>
</dbReference>
<dbReference type="RefSeq" id="WP_273641875.1">
    <property type="nucleotide sequence ID" value="NZ_JAQQXP010000002.1"/>
</dbReference>
<keyword evidence="3" id="KW-1185">Reference proteome</keyword>
<dbReference type="NCBIfam" id="TIGR01841">
    <property type="entry name" value="phasin"/>
    <property type="match status" value="1"/>
</dbReference>
<dbReference type="EMBL" id="JAQQXP010000002">
    <property type="protein sequence ID" value="MDC8832086.1"/>
    <property type="molecule type" value="Genomic_DNA"/>
</dbReference>
<name>A0ABT5L6T5_9ALTE</name>
<gene>
    <name evidence="2" type="ORF">OIK42_15105</name>
</gene>
<sequence length="112" mass="12580">MLEQMTEKFQTAMKPVTELATLNMNTMQELAEKQNSLFSSLMSDGMSFVESASQQKDLMSLAEMQKSYFEGVQEKMTESAKSSYTLISETQQKAGDMLKGMSEEMTAKFTAK</sequence>
<dbReference type="InterPro" id="IPR010127">
    <property type="entry name" value="Phasin_subfam-1"/>
</dbReference>
<dbReference type="Proteomes" id="UP001218788">
    <property type="component" value="Unassembled WGS sequence"/>
</dbReference>
<accession>A0ABT5L6T5</accession>
<evidence type="ECO:0000313" key="2">
    <source>
        <dbReference type="EMBL" id="MDC8832086.1"/>
    </source>
</evidence>
<protein>
    <submittedName>
        <fullName evidence="2">Phasin family protein</fullName>
    </submittedName>
</protein>